<dbReference type="PANTHER" id="PTHR43859">
    <property type="entry name" value="ACYL-ACTIVATING ENZYME"/>
    <property type="match status" value="1"/>
</dbReference>
<dbReference type="SUPFAM" id="SSF56801">
    <property type="entry name" value="Acetyl-CoA synthetase-like"/>
    <property type="match status" value="1"/>
</dbReference>
<evidence type="ECO:0000256" key="1">
    <source>
        <dbReference type="ARBA" id="ARBA00006432"/>
    </source>
</evidence>
<keyword evidence="2 7" id="KW-0436">Ligase</keyword>
<dbReference type="CDD" id="cd12119">
    <property type="entry name" value="ttLC_FACS_AlkK_like"/>
    <property type="match status" value="1"/>
</dbReference>
<dbReference type="InterPro" id="IPR042099">
    <property type="entry name" value="ANL_N_sf"/>
</dbReference>
<keyword evidence="3" id="KW-0276">Fatty acid metabolism</keyword>
<keyword evidence="4" id="KW-0443">Lipid metabolism</keyword>
<dbReference type="InterPro" id="IPR045851">
    <property type="entry name" value="AMP-bd_C_sf"/>
</dbReference>
<proteinExistence type="inferred from homology"/>
<evidence type="ECO:0000256" key="2">
    <source>
        <dbReference type="ARBA" id="ARBA00022598"/>
    </source>
</evidence>
<dbReference type="GO" id="GO:0004467">
    <property type="term" value="F:long-chain fatty acid-CoA ligase activity"/>
    <property type="evidence" value="ECO:0007669"/>
    <property type="project" value="UniProtKB-EC"/>
</dbReference>
<dbReference type="FunFam" id="3.30.300.30:FF:000008">
    <property type="entry name" value="2,3-dihydroxybenzoate-AMP ligase"/>
    <property type="match status" value="1"/>
</dbReference>
<protein>
    <submittedName>
        <fullName evidence="7">Acyl-CoA synthetases (AMP-forming)/AMP-acid ligases II</fullName>
        <ecNumber evidence="7">6.2.1.3</ecNumber>
    </submittedName>
</protein>
<sequence>MMDYPLMLRTYLIRTAKYFSKKEIVSVYPEGVFRYNYGEYYRRVCRLAHALKSLGIRRGDRVASIALNDHRHLELYFGVPCSGAVLHTVNFRLPAHHLVHIINHAEDRVVFVDEDLLMFIEPLKDQLKTVEKFVVLSHTGVLPQTGIENIVLYDDLIADFPDEYDFPDDLSEHDPAMICYTSATTGDPKGVVYSHRAIVLHSLTVGITFGAGESDCILHIVPMFHANAWCAPFAGLIAACKQVLPGREVINMEKLCRMIADEKVTFTAGVPTIWMLLFDYLEKGGWHDFSSLKTIVSGGAAMPLHLLKTLNEKYNFPIKQAYGATETTPLVSAALPKSYMTGLSDEELYDIRTSVGLLVMGLEMKIVGMDGAEVDMDGKQWGEILLRGPWIANEYYRDPERSKDAFAGGWYHTGDVATIDPEGYIRLVDRTKDLVKSAGEWISSVDLENLIMEHPGVAEAAVIGVPHPKWQERPLACVRVADGQSVTADDLKAFLKDRVRASWWVPDDFVFLPGIPKTSVGKFDKRELRRLYAAGEFGRV</sequence>
<evidence type="ECO:0000313" key="7">
    <source>
        <dbReference type="EMBL" id="VFU13820.1"/>
    </source>
</evidence>
<dbReference type="Gene3D" id="3.30.300.30">
    <property type="match status" value="1"/>
</dbReference>
<dbReference type="PANTHER" id="PTHR43859:SF4">
    <property type="entry name" value="BUTANOATE--COA LIGASE AAE1-RELATED"/>
    <property type="match status" value="1"/>
</dbReference>
<dbReference type="EMBL" id="CAADRM010000084">
    <property type="protein sequence ID" value="VFU13820.1"/>
    <property type="molecule type" value="Genomic_DNA"/>
</dbReference>
<dbReference type="EC" id="6.2.1.3" evidence="7"/>
<dbReference type="Pfam" id="PF00501">
    <property type="entry name" value="AMP-binding"/>
    <property type="match status" value="1"/>
</dbReference>
<evidence type="ECO:0000259" key="5">
    <source>
        <dbReference type="Pfam" id="PF00501"/>
    </source>
</evidence>
<dbReference type="Pfam" id="PF13193">
    <property type="entry name" value="AMP-binding_C"/>
    <property type="match status" value="1"/>
</dbReference>
<organism evidence="7">
    <name type="scientific">anaerobic digester metagenome</name>
    <dbReference type="NCBI Taxonomy" id="1263854"/>
    <lineage>
        <taxon>unclassified sequences</taxon>
        <taxon>metagenomes</taxon>
        <taxon>ecological metagenomes</taxon>
    </lineage>
</organism>
<comment type="similarity">
    <text evidence="1">Belongs to the ATP-dependent AMP-binding enzyme family.</text>
</comment>
<name>A0A485LYB9_9ZZZZ</name>
<dbReference type="Gene3D" id="3.40.50.12780">
    <property type="entry name" value="N-terminal domain of ligase-like"/>
    <property type="match status" value="1"/>
</dbReference>
<evidence type="ECO:0000256" key="4">
    <source>
        <dbReference type="ARBA" id="ARBA00023098"/>
    </source>
</evidence>
<dbReference type="InterPro" id="IPR025110">
    <property type="entry name" value="AMP-bd_C"/>
</dbReference>
<reference evidence="7" key="1">
    <citation type="submission" date="2019-03" db="EMBL/GenBank/DDBJ databases">
        <authorList>
            <person name="Hao L."/>
        </authorList>
    </citation>
    <scope>NUCLEOTIDE SEQUENCE</scope>
</reference>
<evidence type="ECO:0000256" key="3">
    <source>
        <dbReference type="ARBA" id="ARBA00022832"/>
    </source>
</evidence>
<feature type="domain" description="AMP-binding enzyme C-terminal" evidence="6">
    <location>
        <begin position="447"/>
        <end position="522"/>
    </location>
</feature>
<dbReference type="NCBIfam" id="NF004837">
    <property type="entry name" value="PRK06187.1"/>
    <property type="match status" value="1"/>
</dbReference>
<evidence type="ECO:0000259" key="6">
    <source>
        <dbReference type="Pfam" id="PF13193"/>
    </source>
</evidence>
<accession>A0A485LYB9</accession>
<dbReference type="AlphaFoldDB" id="A0A485LYB9"/>
<gene>
    <name evidence="7" type="primary">fadD</name>
    <name evidence="7" type="ORF">SCFA_220062</name>
</gene>
<dbReference type="InterPro" id="IPR000873">
    <property type="entry name" value="AMP-dep_synth/lig_dom"/>
</dbReference>
<feature type="domain" description="AMP-dependent synthetase/ligase" evidence="5">
    <location>
        <begin position="22"/>
        <end position="396"/>
    </location>
</feature>